<name>A0A4C1XBU0_EUMVA</name>
<evidence type="ECO:0000313" key="1">
    <source>
        <dbReference type="EMBL" id="GBP60878.1"/>
    </source>
</evidence>
<organism evidence="1 2">
    <name type="scientific">Eumeta variegata</name>
    <name type="common">Bagworm moth</name>
    <name type="synonym">Eumeta japonica</name>
    <dbReference type="NCBI Taxonomy" id="151549"/>
    <lineage>
        <taxon>Eukaryota</taxon>
        <taxon>Metazoa</taxon>
        <taxon>Ecdysozoa</taxon>
        <taxon>Arthropoda</taxon>
        <taxon>Hexapoda</taxon>
        <taxon>Insecta</taxon>
        <taxon>Pterygota</taxon>
        <taxon>Neoptera</taxon>
        <taxon>Endopterygota</taxon>
        <taxon>Lepidoptera</taxon>
        <taxon>Glossata</taxon>
        <taxon>Ditrysia</taxon>
        <taxon>Tineoidea</taxon>
        <taxon>Psychidae</taxon>
        <taxon>Oiketicinae</taxon>
        <taxon>Eumeta</taxon>
    </lineage>
</organism>
<evidence type="ECO:0000313" key="2">
    <source>
        <dbReference type="Proteomes" id="UP000299102"/>
    </source>
</evidence>
<sequence>MVTKRRRHFFGLCLKIVKHCSEVDSRLRLLSGISKRTPIAPIAFSYPILHAGYDRCGLLKCLLSQLSYALSICGLLYEIVDFRHVTLRDSHCRGTWAWLIKNDVRPCRNSLHILLKGTIEG</sequence>
<dbReference type="AlphaFoldDB" id="A0A4C1XBU0"/>
<protein>
    <submittedName>
        <fullName evidence="1">Uncharacterized protein</fullName>
    </submittedName>
</protein>
<gene>
    <name evidence="1" type="ORF">EVAR_26777_1</name>
</gene>
<proteinExistence type="predicted"/>
<dbReference type="Proteomes" id="UP000299102">
    <property type="component" value="Unassembled WGS sequence"/>
</dbReference>
<keyword evidence="2" id="KW-1185">Reference proteome</keyword>
<comment type="caution">
    <text evidence="1">The sequence shown here is derived from an EMBL/GenBank/DDBJ whole genome shotgun (WGS) entry which is preliminary data.</text>
</comment>
<dbReference type="EMBL" id="BGZK01000798">
    <property type="protein sequence ID" value="GBP60878.1"/>
    <property type="molecule type" value="Genomic_DNA"/>
</dbReference>
<reference evidence="1 2" key="1">
    <citation type="journal article" date="2019" name="Commun. Biol.">
        <title>The bagworm genome reveals a unique fibroin gene that provides high tensile strength.</title>
        <authorList>
            <person name="Kono N."/>
            <person name="Nakamura H."/>
            <person name="Ohtoshi R."/>
            <person name="Tomita M."/>
            <person name="Numata K."/>
            <person name="Arakawa K."/>
        </authorList>
    </citation>
    <scope>NUCLEOTIDE SEQUENCE [LARGE SCALE GENOMIC DNA]</scope>
</reference>
<accession>A0A4C1XBU0</accession>